<feature type="domain" description="O-acyltransferase WSD1 C-terminal" evidence="9">
    <location>
        <begin position="343"/>
        <end position="485"/>
    </location>
</feature>
<keyword evidence="3" id="KW-0808">Transferase</keyword>
<dbReference type="InterPro" id="IPR009721">
    <property type="entry name" value="O-acyltransferase_WSD1_C"/>
</dbReference>
<name>A0AA36J8L2_9DINO</name>
<dbReference type="InterPro" id="IPR045034">
    <property type="entry name" value="O-acyltransferase_WSD1-like"/>
</dbReference>
<dbReference type="Pfam" id="PF06974">
    <property type="entry name" value="WS_DGAT_C"/>
    <property type="match status" value="1"/>
</dbReference>
<evidence type="ECO:0000256" key="2">
    <source>
        <dbReference type="ARBA" id="ARBA00005189"/>
    </source>
</evidence>
<dbReference type="PANTHER" id="PTHR31650:SF1">
    <property type="entry name" value="WAX ESTER SYNTHASE_DIACYLGLYCEROL ACYLTRANSFERASE 4-RELATED"/>
    <property type="match status" value="1"/>
</dbReference>
<gene>
    <name evidence="10" type="ORF">EVOR1521_LOCUS23832</name>
</gene>
<dbReference type="SUPFAM" id="SSF52777">
    <property type="entry name" value="CoA-dependent acyltransferases"/>
    <property type="match status" value="1"/>
</dbReference>
<organism evidence="10 11">
    <name type="scientific">Effrenium voratum</name>
    <dbReference type="NCBI Taxonomy" id="2562239"/>
    <lineage>
        <taxon>Eukaryota</taxon>
        <taxon>Sar</taxon>
        <taxon>Alveolata</taxon>
        <taxon>Dinophyceae</taxon>
        <taxon>Suessiales</taxon>
        <taxon>Symbiodiniaceae</taxon>
        <taxon>Effrenium</taxon>
    </lineage>
</organism>
<accession>A0AA36J8L2</accession>
<sequence>MKLKQRYAYQFAVYHPAVVSQFNRSLFPEWPLAFVAVAMAKHLTRGASDIFASVVYDEKVKDTLVGVYIVPFLYFREVLDLELVRQRLLEKLMPIARFRSRVESVPGPLGCNSVYVELDRKTMEASLSELVSAPAGLTTEADLNRFVSGLYGQTWDPALPLWRAYVINHLEDGRSLLMMKIDHAMADGVALLDVLYHIIDSYDGPVIEMKSARSPSADSGCFDCDSCLLHLQGWWRAIWKPFIGELLPGDPPNRLKFKDAKVAGRTKAVASTPGIDLEEIKAIKSKIRGATVNDVLMTLMCLTLRKYFQRYEPSTLKQSVTATIPVSVRREGEEDIFNPMFFGNNFSQAQISFPLEVEDPMEAFRRVKSQIDVIKVSPEPHLRLGLISCLTSCAVPQSLLASAMMDQFGRVTATLSNVIGPLREVQFLGQAVDDLSFYAMVPLGLYLGVVQYKGRIKVGICCDGELEPEPTRLAECWEEALQSLKAAAGR</sequence>
<dbReference type="GO" id="GO:0004144">
    <property type="term" value="F:diacylglycerol O-acyltransferase activity"/>
    <property type="evidence" value="ECO:0007669"/>
    <property type="project" value="UniProtKB-EC"/>
</dbReference>
<evidence type="ECO:0000259" key="8">
    <source>
        <dbReference type="Pfam" id="PF03007"/>
    </source>
</evidence>
<comment type="catalytic activity">
    <reaction evidence="7">
        <text>an acyl-CoA + a 1,2-diacyl-sn-glycerol = a triacyl-sn-glycerol + CoA</text>
        <dbReference type="Rhea" id="RHEA:10868"/>
        <dbReference type="ChEBI" id="CHEBI:17815"/>
        <dbReference type="ChEBI" id="CHEBI:57287"/>
        <dbReference type="ChEBI" id="CHEBI:58342"/>
        <dbReference type="ChEBI" id="CHEBI:64615"/>
        <dbReference type="EC" id="2.3.1.20"/>
    </reaction>
</comment>
<evidence type="ECO:0000313" key="11">
    <source>
        <dbReference type="Proteomes" id="UP001178507"/>
    </source>
</evidence>
<dbReference type="AlphaFoldDB" id="A0AA36J8L2"/>
<comment type="catalytic activity">
    <reaction evidence="6">
        <text>a long chain fatty alcohol + a fatty acyl-CoA = a long-chain alcohol wax ester + CoA</text>
        <dbReference type="Rhea" id="RHEA:38443"/>
        <dbReference type="ChEBI" id="CHEBI:17135"/>
        <dbReference type="ChEBI" id="CHEBI:57287"/>
        <dbReference type="ChEBI" id="CHEBI:77636"/>
        <dbReference type="ChEBI" id="CHEBI:235323"/>
        <dbReference type="EC" id="2.3.1.75"/>
    </reaction>
</comment>
<evidence type="ECO:0000256" key="7">
    <source>
        <dbReference type="ARBA" id="ARBA00048109"/>
    </source>
</evidence>
<dbReference type="PANTHER" id="PTHR31650">
    <property type="entry name" value="O-ACYLTRANSFERASE (WSD1-LIKE) FAMILY PROTEIN"/>
    <property type="match status" value="1"/>
</dbReference>
<keyword evidence="4" id="KW-0012">Acyltransferase</keyword>
<evidence type="ECO:0000256" key="6">
    <source>
        <dbReference type="ARBA" id="ARBA00047604"/>
    </source>
</evidence>
<dbReference type="EMBL" id="CAUJNA010003373">
    <property type="protein sequence ID" value="CAJ1400509.1"/>
    <property type="molecule type" value="Genomic_DNA"/>
</dbReference>
<proteinExistence type="inferred from homology"/>
<evidence type="ECO:0000256" key="3">
    <source>
        <dbReference type="ARBA" id="ARBA00022679"/>
    </source>
</evidence>
<evidence type="ECO:0000259" key="9">
    <source>
        <dbReference type="Pfam" id="PF06974"/>
    </source>
</evidence>
<dbReference type="GO" id="GO:0047196">
    <property type="term" value="F:long-chain-alcohol O-fatty-acyltransferase activity"/>
    <property type="evidence" value="ECO:0007669"/>
    <property type="project" value="UniProtKB-EC"/>
</dbReference>
<dbReference type="GO" id="GO:0005886">
    <property type="term" value="C:plasma membrane"/>
    <property type="evidence" value="ECO:0007669"/>
    <property type="project" value="TreeGrafter"/>
</dbReference>
<dbReference type="GO" id="GO:0019432">
    <property type="term" value="P:triglyceride biosynthetic process"/>
    <property type="evidence" value="ECO:0007669"/>
    <property type="project" value="TreeGrafter"/>
</dbReference>
<feature type="domain" description="O-acyltransferase WSD1-like N-terminal" evidence="8">
    <location>
        <begin position="84"/>
        <end position="206"/>
    </location>
</feature>
<evidence type="ECO:0000256" key="1">
    <source>
        <dbReference type="ARBA" id="ARBA00004771"/>
    </source>
</evidence>
<evidence type="ECO:0000313" key="10">
    <source>
        <dbReference type="EMBL" id="CAJ1400509.1"/>
    </source>
</evidence>
<protein>
    <recommendedName>
        <fullName evidence="12">Diacylglycerol O-acyltransferase</fullName>
    </recommendedName>
</protein>
<evidence type="ECO:0000256" key="5">
    <source>
        <dbReference type="ARBA" id="ARBA00024360"/>
    </source>
</evidence>
<evidence type="ECO:0008006" key="12">
    <source>
        <dbReference type="Google" id="ProtNLM"/>
    </source>
</evidence>
<dbReference type="InterPro" id="IPR004255">
    <property type="entry name" value="O-acyltransferase_WSD1_N"/>
</dbReference>
<comment type="pathway">
    <text evidence="1">Glycerolipid metabolism; triacylglycerol biosynthesis.</text>
</comment>
<comment type="pathway">
    <text evidence="2">Lipid metabolism.</text>
</comment>
<reference evidence="10" key="1">
    <citation type="submission" date="2023-08" db="EMBL/GenBank/DDBJ databases">
        <authorList>
            <person name="Chen Y."/>
            <person name="Shah S."/>
            <person name="Dougan E. K."/>
            <person name="Thang M."/>
            <person name="Chan C."/>
        </authorList>
    </citation>
    <scope>NUCLEOTIDE SEQUENCE</scope>
</reference>
<keyword evidence="11" id="KW-1185">Reference proteome</keyword>
<comment type="caution">
    <text evidence="10">The sequence shown here is derived from an EMBL/GenBank/DDBJ whole genome shotgun (WGS) entry which is preliminary data.</text>
</comment>
<dbReference type="Pfam" id="PF03007">
    <property type="entry name" value="WS_DGAT_cat"/>
    <property type="match status" value="1"/>
</dbReference>
<evidence type="ECO:0000256" key="4">
    <source>
        <dbReference type="ARBA" id="ARBA00023315"/>
    </source>
</evidence>
<dbReference type="Proteomes" id="UP001178507">
    <property type="component" value="Unassembled WGS sequence"/>
</dbReference>
<comment type="similarity">
    <text evidence="5">In the N-terminal section; belongs to the long-chain O-acyltransferase family.</text>
</comment>